<evidence type="ECO:0000313" key="2">
    <source>
        <dbReference type="EMBL" id="PPQ84308.1"/>
    </source>
</evidence>
<dbReference type="Proteomes" id="UP000283269">
    <property type="component" value="Unassembled WGS sequence"/>
</dbReference>
<accession>A0A409X0J9</accession>
<sequence>MATSASTPGPLTPQSRLQTATAVNMEQERPTAMHRSTHPGTPSPLSPSLSRPHTPPAGALFSPPDSLPHLTSPTSPIAPSDHCLESHQTSSLSYQGPKADAAHVNKALGDVAGTGPELPPLPARGSGRCGEGVVLLGLRLRLGVVQPCAAVHPSQSSNHTLRLPSYPHPSNVKRPQPGDTRMLRPMYSPTTTPAMYLLHLLLTLVLLLRPGGHLSILLSEHAYDTCGDFVFAHDVDTEFLFMSNSNKKEGERKGGCMSR</sequence>
<reference evidence="2 3" key="1">
    <citation type="journal article" date="2018" name="Evol. Lett.">
        <title>Horizontal gene cluster transfer increased hallucinogenic mushroom diversity.</title>
        <authorList>
            <person name="Reynolds H.T."/>
            <person name="Vijayakumar V."/>
            <person name="Gluck-Thaler E."/>
            <person name="Korotkin H.B."/>
            <person name="Matheny P.B."/>
            <person name="Slot J.C."/>
        </authorList>
    </citation>
    <scope>NUCLEOTIDE SEQUENCE [LARGE SCALE GENOMIC DNA]</scope>
    <source>
        <strain evidence="2 3">2631</strain>
    </source>
</reference>
<dbReference type="AlphaFoldDB" id="A0A409X0J9"/>
<proteinExistence type="predicted"/>
<evidence type="ECO:0000256" key="1">
    <source>
        <dbReference type="SAM" id="MobiDB-lite"/>
    </source>
</evidence>
<feature type="region of interest" description="Disordered" evidence="1">
    <location>
        <begin position="154"/>
        <end position="181"/>
    </location>
</feature>
<feature type="compositionally biased region" description="Polar residues" evidence="1">
    <location>
        <begin position="1"/>
        <end position="24"/>
    </location>
</feature>
<organism evidence="2 3">
    <name type="scientific">Psilocybe cyanescens</name>
    <dbReference type="NCBI Taxonomy" id="93625"/>
    <lineage>
        <taxon>Eukaryota</taxon>
        <taxon>Fungi</taxon>
        <taxon>Dikarya</taxon>
        <taxon>Basidiomycota</taxon>
        <taxon>Agaricomycotina</taxon>
        <taxon>Agaricomycetes</taxon>
        <taxon>Agaricomycetidae</taxon>
        <taxon>Agaricales</taxon>
        <taxon>Agaricineae</taxon>
        <taxon>Strophariaceae</taxon>
        <taxon>Psilocybe</taxon>
    </lineage>
</organism>
<dbReference type="EMBL" id="NHYD01002898">
    <property type="protein sequence ID" value="PPQ84308.1"/>
    <property type="molecule type" value="Genomic_DNA"/>
</dbReference>
<protein>
    <submittedName>
        <fullName evidence="2">Uncharacterized protein</fullName>
    </submittedName>
</protein>
<keyword evidence="3" id="KW-1185">Reference proteome</keyword>
<name>A0A409X0J9_PSICY</name>
<evidence type="ECO:0000313" key="3">
    <source>
        <dbReference type="Proteomes" id="UP000283269"/>
    </source>
</evidence>
<dbReference type="InParanoid" id="A0A409X0J9"/>
<gene>
    <name evidence="2" type="ORF">CVT25_011565</name>
</gene>
<feature type="region of interest" description="Disordered" evidence="1">
    <location>
        <begin position="1"/>
        <end position="98"/>
    </location>
</feature>
<comment type="caution">
    <text evidence="2">The sequence shown here is derived from an EMBL/GenBank/DDBJ whole genome shotgun (WGS) entry which is preliminary data.</text>
</comment>